<organism evidence="1 2">
    <name type="scientific">Rhodanobacter panaciterrae</name>
    <dbReference type="NCBI Taxonomy" id="490572"/>
    <lineage>
        <taxon>Bacteria</taxon>
        <taxon>Pseudomonadati</taxon>
        <taxon>Pseudomonadota</taxon>
        <taxon>Gammaproteobacteria</taxon>
        <taxon>Lysobacterales</taxon>
        <taxon>Rhodanobacteraceae</taxon>
        <taxon>Rhodanobacter</taxon>
    </lineage>
</organism>
<comment type="caution">
    <text evidence="1">The sequence shown here is derived from an EMBL/GenBank/DDBJ whole genome shotgun (WGS) entry which is preliminary data.</text>
</comment>
<protein>
    <submittedName>
        <fullName evidence="1">Uncharacterized protein</fullName>
    </submittedName>
</protein>
<proteinExistence type="predicted"/>
<evidence type="ECO:0000313" key="1">
    <source>
        <dbReference type="EMBL" id="GGY29932.1"/>
    </source>
</evidence>
<name>A0ABQ3A278_9GAMM</name>
<gene>
    <name evidence="1" type="ORF">GCM10008098_24220</name>
</gene>
<dbReference type="PROSITE" id="PS51257">
    <property type="entry name" value="PROKAR_LIPOPROTEIN"/>
    <property type="match status" value="1"/>
</dbReference>
<sequence>MLTFRATRMLATWTLGALLLFGVTSCFAGEARPISSIYGICLIGFNELPLKVNGPSDVEFASLIYQGRVVAQFRTNILGPEIVVPNDELDRWRGGALILVKSGNDYVGVKKTSYDAYPSVYVSLLVGTHLPRTLSSLALMQGLVSCDLTAPLDVSSPPKIDAGITEAGVF</sequence>
<dbReference type="RefSeq" id="WP_189441468.1">
    <property type="nucleotide sequence ID" value="NZ_BMXT01000002.1"/>
</dbReference>
<accession>A0ABQ3A278</accession>
<dbReference type="EMBL" id="BMXT01000002">
    <property type="protein sequence ID" value="GGY29932.1"/>
    <property type="molecule type" value="Genomic_DNA"/>
</dbReference>
<keyword evidence="2" id="KW-1185">Reference proteome</keyword>
<evidence type="ECO:0000313" key="2">
    <source>
        <dbReference type="Proteomes" id="UP000621898"/>
    </source>
</evidence>
<reference evidence="2" key="1">
    <citation type="journal article" date="2019" name="Int. J. Syst. Evol. Microbiol.">
        <title>The Global Catalogue of Microorganisms (GCM) 10K type strain sequencing project: providing services to taxonomists for standard genome sequencing and annotation.</title>
        <authorList>
            <consortium name="The Broad Institute Genomics Platform"/>
            <consortium name="The Broad Institute Genome Sequencing Center for Infectious Disease"/>
            <person name="Wu L."/>
            <person name="Ma J."/>
        </authorList>
    </citation>
    <scope>NUCLEOTIDE SEQUENCE [LARGE SCALE GENOMIC DNA]</scope>
    <source>
        <strain evidence="2">KCTC 22232</strain>
    </source>
</reference>
<dbReference type="Proteomes" id="UP000621898">
    <property type="component" value="Unassembled WGS sequence"/>
</dbReference>